<evidence type="ECO:0000313" key="1">
    <source>
        <dbReference type="Proteomes" id="UP000887566"/>
    </source>
</evidence>
<proteinExistence type="predicted"/>
<sequence>MFDVAVVLGDRDDRRLPATVSVEHRHFRRRAAGMSATTSNSADRGSPHFPCLFVPVGWMDAVVDERDSAQPANATFSQLFEDFVHKKSSRSGRSHLFWRKSGDRRSISAGLVPVGRVIGRQAR</sequence>
<protein>
    <submittedName>
        <fullName evidence="2">Uncharacterized protein</fullName>
    </submittedName>
</protein>
<dbReference type="WBParaSite" id="PSAMB.scaffold519size48217.g6538.t1">
    <property type="protein sequence ID" value="PSAMB.scaffold519size48217.g6538.t1"/>
    <property type="gene ID" value="PSAMB.scaffold519size48217.g6538"/>
</dbReference>
<dbReference type="AlphaFoldDB" id="A0A914WUM0"/>
<keyword evidence="1" id="KW-1185">Reference proteome</keyword>
<organism evidence="1 2">
    <name type="scientific">Plectus sambesii</name>
    <dbReference type="NCBI Taxonomy" id="2011161"/>
    <lineage>
        <taxon>Eukaryota</taxon>
        <taxon>Metazoa</taxon>
        <taxon>Ecdysozoa</taxon>
        <taxon>Nematoda</taxon>
        <taxon>Chromadorea</taxon>
        <taxon>Plectida</taxon>
        <taxon>Plectina</taxon>
        <taxon>Plectoidea</taxon>
        <taxon>Plectidae</taxon>
        <taxon>Plectus</taxon>
    </lineage>
</organism>
<accession>A0A914WUM0</accession>
<reference evidence="2" key="1">
    <citation type="submission" date="2022-11" db="UniProtKB">
        <authorList>
            <consortium name="WormBaseParasite"/>
        </authorList>
    </citation>
    <scope>IDENTIFICATION</scope>
</reference>
<dbReference type="Proteomes" id="UP000887566">
    <property type="component" value="Unplaced"/>
</dbReference>
<name>A0A914WUM0_9BILA</name>
<evidence type="ECO:0000313" key="2">
    <source>
        <dbReference type="WBParaSite" id="PSAMB.scaffold519size48217.g6538.t1"/>
    </source>
</evidence>